<evidence type="ECO:0000313" key="1">
    <source>
        <dbReference type="EMBL" id="CAB5218588.1"/>
    </source>
</evidence>
<sequence>MANESVVFDVKPLLRDLEALEPGLKRQLVRDAKDVAKPIVSNIRHVIPSTAPLSGMAENGRLGWGVGKKADSVTTKFRSGRSRNTAITPLVSIWVNSPMTAIADIAGKGSFRKAKTVTREYKYKDSYRVHKVSSQGRWMVRRLRERGANDFIYTAVGDSIDDAQRKVKLVVDKYAAMVNRKLD</sequence>
<name>A0A6J7WP08_9CAUD</name>
<protein>
    <submittedName>
        <fullName evidence="1">Uncharacterized protein</fullName>
    </submittedName>
</protein>
<dbReference type="EMBL" id="LR798260">
    <property type="protein sequence ID" value="CAB5218588.1"/>
    <property type="molecule type" value="Genomic_DNA"/>
</dbReference>
<proteinExistence type="predicted"/>
<organism evidence="1">
    <name type="scientific">uncultured Caudovirales phage</name>
    <dbReference type="NCBI Taxonomy" id="2100421"/>
    <lineage>
        <taxon>Viruses</taxon>
        <taxon>Duplodnaviria</taxon>
        <taxon>Heunggongvirae</taxon>
        <taxon>Uroviricota</taxon>
        <taxon>Caudoviricetes</taxon>
        <taxon>Peduoviridae</taxon>
        <taxon>Maltschvirus</taxon>
        <taxon>Maltschvirus maltsch</taxon>
    </lineage>
</organism>
<gene>
    <name evidence="1" type="ORF">UFOVP219_36</name>
</gene>
<reference evidence="1" key="1">
    <citation type="submission" date="2020-05" db="EMBL/GenBank/DDBJ databases">
        <authorList>
            <person name="Chiriac C."/>
            <person name="Salcher M."/>
            <person name="Ghai R."/>
            <person name="Kavagutti S V."/>
        </authorList>
    </citation>
    <scope>NUCLEOTIDE SEQUENCE</scope>
</reference>
<accession>A0A6J7WP08</accession>